<accession>A0A2M7BAR0</accession>
<keyword evidence="1" id="KW-1133">Transmembrane helix</keyword>
<feature type="transmembrane region" description="Helical" evidence="1">
    <location>
        <begin position="7"/>
        <end position="28"/>
    </location>
</feature>
<feature type="transmembrane region" description="Helical" evidence="1">
    <location>
        <begin position="96"/>
        <end position="119"/>
    </location>
</feature>
<feature type="non-terminal residue" evidence="2">
    <location>
        <position position="625"/>
    </location>
</feature>
<dbReference type="AlphaFoldDB" id="A0A2M7BAR0"/>
<feature type="transmembrane region" description="Helical" evidence="1">
    <location>
        <begin position="461"/>
        <end position="482"/>
    </location>
</feature>
<name>A0A2M7BAR0_9BACT</name>
<keyword evidence="1" id="KW-0472">Membrane</keyword>
<feature type="transmembrane region" description="Helical" evidence="1">
    <location>
        <begin position="246"/>
        <end position="265"/>
    </location>
</feature>
<dbReference type="Proteomes" id="UP000229631">
    <property type="component" value="Unassembled WGS sequence"/>
</dbReference>
<comment type="caution">
    <text evidence="2">The sequence shown here is derived from an EMBL/GenBank/DDBJ whole genome shotgun (WGS) entry which is preliminary data.</text>
</comment>
<keyword evidence="1" id="KW-0812">Transmembrane</keyword>
<dbReference type="PANTHER" id="PTHR38454">
    <property type="entry name" value="INTEGRAL MEMBRANE PROTEIN-RELATED"/>
    <property type="match status" value="1"/>
</dbReference>
<gene>
    <name evidence="2" type="ORF">COS54_03515</name>
</gene>
<feature type="transmembrane region" description="Helical" evidence="1">
    <location>
        <begin position="125"/>
        <end position="145"/>
    </location>
</feature>
<dbReference type="EMBL" id="PEVC01000061">
    <property type="protein sequence ID" value="PIV00169.1"/>
    <property type="molecule type" value="Genomic_DNA"/>
</dbReference>
<proteinExistence type="predicted"/>
<dbReference type="InterPro" id="IPR018580">
    <property type="entry name" value="Uncharacterised_YfhO"/>
</dbReference>
<feature type="transmembrane region" description="Helical" evidence="1">
    <location>
        <begin position="322"/>
        <end position="339"/>
    </location>
</feature>
<dbReference type="PANTHER" id="PTHR38454:SF1">
    <property type="entry name" value="INTEGRAL MEMBRANE PROTEIN"/>
    <property type="match status" value="1"/>
</dbReference>
<organism evidence="2 3">
    <name type="scientific">Candidatus Shapirobacteria bacterium CG03_land_8_20_14_0_80_39_12</name>
    <dbReference type="NCBI Taxonomy" id="1974879"/>
    <lineage>
        <taxon>Bacteria</taxon>
        <taxon>Candidatus Shapironibacteriota</taxon>
    </lineage>
</organism>
<feature type="transmembrane region" description="Helical" evidence="1">
    <location>
        <begin position="494"/>
        <end position="513"/>
    </location>
</feature>
<evidence type="ECO:0008006" key="4">
    <source>
        <dbReference type="Google" id="ProtNLM"/>
    </source>
</evidence>
<evidence type="ECO:0000256" key="1">
    <source>
        <dbReference type="SAM" id="Phobius"/>
    </source>
</evidence>
<evidence type="ECO:0000313" key="2">
    <source>
        <dbReference type="EMBL" id="PIV00169.1"/>
    </source>
</evidence>
<feature type="transmembrane region" description="Helical" evidence="1">
    <location>
        <begin position="346"/>
        <end position="369"/>
    </location>
</feature>
<sequence length="625" mass="72561">MRLKSWFFRFWPIIVIFFLVFVFFWKFFLKGLVPIPSDIIVGMFFPWLDYKWGFAVGVPVKSPLLSDVVSQLWILRNLAIDLFKSGQNPFWNPYSLAGSPLVPIFLSSFFSPFNILFFIFDNVKAMALIIIFQPLLAMIFMYFLLKEFKLSSIPSIFGGVVFAFSGFMLNWLEYGNFGHTLLWLPFFILMTEKFNTGKNKLYILLLIIAQGISLSAGHLQMFFYSYLVWFFYFIVKVKFKSWWKSIIYAFCLLLIFIISFSFMIFPGVEALWFSIRTAENYISGNNFGFFPYLNFINFLAPDFFGNPATGNWWGKSFNYQELTGYFGLVPLIFAFWGLAVKDKKILFWKITFLLSLILAFKYPLGWLIYFLKIPLLNTASASRIFSITAFSGAILAAFCLEKFTKDEIKINFKIFSIFWGIFLGYATAIIISILLVNKYLSSGIVEASLKSISPFMLNIKVAFRNMILPLGVFTIFTFFTLIKQKFSKSILLRQVFLLVVLGLTVLELFRYGWKYNPFTKPELYFPSTPLTDYLQKNVFIDRIEREKTALLPPNMWVPYRLFFASGYDPVYPLSYGKFLSLVSSGKPNFADVSRYGEIENYASPLYDLLGIKYALTVKTDKFSIP</sequence>
<feature type="transmembrane region" description="Helical" evidence="1">
    <location>
        <begin position="381"/>
        <end position="400"/>
    </location>
</feature>
<reference evidence="3" key="1">
    <citation type="submission" date="2017-09" db="EMBL/GenBank/DDBJ databases">
        <title>Depth-based differentiation of microbial function through sediment-hosted aquifers and enrichment of novel symbionts in the deep terrestrial subsurface.</title>
        <authorList>
            <person name="Probst A.J."/>
            <person name="Ladd B."/>
            <person name="Jarett J.K."/>
            <person name="Geller-Mcgrath D.E."/>
            <person name="Sieber C.M.K."/>
            <person name="Emerson J.B."/>
            <person name="Anantharaman K."/>
            <person name="Thomas B.C."/>
            <person name="Malmstrom R."/>
            <person name="Stieglmeier M."/>
            <person name="Klingl A."/>
            <person name="Woyke T."/>
            <person name="Ryan C.M."/>
            <person name="Banfield J.F."/>
        </authorList>
    </citation>
    <scope>NUCLEOTIDE SEQUENCE [LARGE SCALE GENOMIC DNA]</scope>
</reference>
<evidence type="ECO:0000313" key="3">
    <source>
        <dbReference type="Proteomes" id="UP000229631"/>
    </source>
</evidence>
<feature type="transmembrane region" description="Helical" evidence="1">
    <location>
        <begin position="412"/>
        <end position="436"/>
    </location>
</feature>
<feature type="transmembrane region" description="Helical" evidence="1">
    <location>
        <begin position="201"/>
        <end position="234"/>
    </location>
</feature>
<protein>
    <recommendedName>
        <fullName evidence="4">Glycosyltransferase RgtA/B/C/D-like domain-containing protein</fullName>
    </recommendedName>
</protein>